<dbReference type="OrthoDB" id="3268479at2"/>
<evidence type="ECO:0000313" key="2">
    <source>
        <dbReference type="Proteomes" id="UP000000376"/>
    </source>
</evidence>
<proteinExistence type="predicted"/>
<reference evidence="1 2" key="1">
    <citation type="journal article" date="2010" name="Stand. Genomic Sci.">
        <title>Complete genome sequence of Arcanobacterium haemolyticum type strain (11018).</title>
        <authorList>
            <person name="Yasawong M."/>
            <person name="Teshima H."/>
            <person name="Lapidus A."/>
            <person name="Nolan M."/>
            <person name="Lucas S."/>
            <person name="Glavina Del Rio T."/>
            <person name="Tice H."/>
            <person name="Cheng J."/>
            <person name="Bruce D."/>
            <person name="Detter C."/>
            <person name="Tapia R."/>
            <person name="Han C."/>
            <person name="Goodwin L."/>
            <person name="Pitluck S."/>
            <person name="Liolios K."/>
            <person name="Ivanova N."/>
            <person name="Mavromatis K."/>
            <person name="Mikhailova N."/>
            <person name="Pati A."/>
            <person name="Chen A."/>
            <person name="Palaniappan K."/>
            <person name="Land M."/>
            <person name="Hauser L."/>
            <person name="Chang Y."/>
            <person name="Jeffries C."/>
            <person name="Rohde M."/>
            <person name="Sikorski J."/>
            <person name="Pukall R."/>
            <person name="Goker M."/>
            <person name="Woyke T."/>
            <person name="Bristow J."/>
            <person name="Eisen J."/>
            <person name="Markowitz V."/>
            <person name="Hugenholtz P."/>
            <person name="Kyrpides N."/>
            <person name="Klenk H."/>
        </authorList>
    </citation>
    <scope>NUCLEOTIDE SEQUENCE [LARGE SCALE GENOMIC DNA]</scope>
    <source>
        <strain evidence="2">ATCC 9345 / DSM 20595 / CCUG 17215 / LMG 16163 / NBRC 15585 / NCTC 8452 / 11018</strain>
    </source>
</reference>
<protein>
    <submittedName>
        <fullName evidence="1">Uncharacterized protein</fullName>
    </submittedName>
</protein>
<dbReference type="KEGG" id="ahe:Arch_1114"/>
<dbReference type="AlphaFoldDB" id="D7BPH8"/>
<dbReference type="EMBL" id="CP002045">
    <property type="protein sequence ID" value="ADH92827.1"/>
    <property type="molecule type" value="Genomic_DNA"/>
</dbReference>
<evidence type="ECO:0000313" key="1">
    <source>
        <dbReference type="EMBL" id="ADH92827.1"/>
    </source>
</evidence>
<dbReference type="Pfam" id="PF09438">
    <property type="entry name" value="DUF2017"/>
    <property type="match status" value="1"/>
</dbReference>
<gene>
    <name evidence="1" type="ordered locus">Arch_1114</name>
</gene>
<sequence>MRAFVSVRGGYESQLDDDERNMIRGLASDVVLILGSDVDRELDRRKRIAEDPFAAFEDQFMAIEQMVEQEGALDDPFGADHSPDTLPHDLPFDDALERLLPDMSEDPELAKELRAITEESIAAAKIDHLVSMYETLTSIPDGIVDVTITNDAAPAWLAAMNDIRMVLSMRLEITDDADAERVYERAGIFTGLNSRDDSGLPPIETQEDMMAVLYAMVTWWQESLISAVRRKSLRG</sequence>
<dbReference type="STRING" id="644284.Arch_1114"/>
<accession>D7BPH8</accession>
<keyword evidence="2" id="KW-1185">Reference proteome</keyword>
<dbReference type="InterPro" id="IPR018561">
    <property type="entry name" value="AosR"/>
</dbReference>
<dbReference type="RefSeq" id="WP_013170321.1">
    <property type="nucleotide sequence ID" value="NC_014218.1"/>
</dbReference>
<organism evidence="1 2">
    <name type="scientific">Arcanobacterium haemolyticum (strain ATCC 9345 / DSM 20595 / CCM 5947 / CCUG 17215 / LMG 16163 / NBRC 15585 / NCTC 8452 / 11018)</name>
    <dbReference type="NCBI Taxonomy" id="644284"/>
    <lineage>
        <taxon>Bacteria</taxon>
        <taxon>Bacillati</taxon>
        <taxon>Actinomycetota</taxon>
        <taxon>Actinomycetes</taxon>
        <taxon>Actinomycetales</taxon>
        <taxon>Actinomycetaceae</taxon>
        <taxon>Arcanobacterium</taxon>
    </lineage>
</organism>
<dbReference type="HOGENOM" id="CLU_087287_2_0_11"/>
<dbReference type="Proteomes" id="UP000000376">
    <property type="component" value="Chromosome"/>
</dbReference>
<dbReference type="eggNOG" id="ENOG5030MQJ">
    <property type="taxonomic scope" value="Bacteria"/>
</dbReference>
<name>D7BPH8_ARCHD</name>